<dbReference type="EMBL" id="JAANXD010000097">
    <property type="protein sequence ID" value="MBS1259522.1"/>
    <property type="molecule type" value="Genomic_DNA"/>
</dbReference>
<keyword evidence="1" id="KW-1133">Transmembrane helix</keyword>
<dbReference type="AlphaFoldDB" id="A0A941W5K1"/>
<protein>
    <recommendedName>
        <fullName evidence="4">3D domain-containing protein</fullName>
    </recommendedName>
</protein>
<keyword evidence="1" id="KW-0472">Membrane</keyword>
<evidence type="ECO:0008006" key="4">
    <source>
        <dbReference type="Google" id="ProtNLM"/>
    </source>
</evidence>
<dbReference type="Proteomes" id="UP000722750">
    <property type="component" value="Unassembled WGS sequence"/>
</dbReference>
<evidence type="ECO:0000313" key="2">
    <source>
        <dbReference type="EMBL" id="MBS1259522.1"/>
    </source>
</evidence>
<comment type="caution">
    <text evidence="2">The sequence shown here is derived from an EMBL/GenBank/DDBJ whole genome shotgun (WGS) entry which is preliminary data.</text>
</comment>
<keyword evidence="1" id="KW-0812">Transmembrane</keyword>
<evidence type="ECO:0000313" key="3">
    <source>
        <dbReference type="Proteomes" id="UP000722750"/>
    </source>
</evidence>
<proteinExistence type="predicted"/>
<name>A0A941W5K1_9BACT</name>
<evidence type="ECO:0000256" key="1">
    <source>
        <dbReference type="SAM" id="Phobius"/>
    </source>
</evidence>
<sequence length="191" mass="21672">MIFKKQDMSFAVKRTKIINTSKSLIRLIAWITGIFVLLYGAGIPMDNFLRVNSDTDSQDNTIHSEHAKSTAGSIFQETDDQAVKVVVTATMYRPTRTETDDSPDILADGTRILVAEASRYRFLAMSRNLLKRWDGPFNYGDYVVVDGAGKHSGIWQVKDTMNPRWQNRIDFLQSPGTKIFKYENVVVRKGT</sequence>
<reference evidence="2" key="1">
    <citation type="journal article" date="2021" name="ISME J.">
        <title>Fine-scale metabolic discontinuity in a stratified prokaryote microbiome of a Red Sea deep halocline.</title>
        <authorList>
            <person name="Michoud G."/>
            <person name="Ngugi D.K."/>
            <person name="Barozzi A."/>
            <person name="Merlino G."/>
            <person name="Calleja M.L."/>
            <person name="Delgado-Huertas A."/>
            <person name="Moran X.A.G."/>
            <person name="Daffonchio D."/>
        </authorList>
    </citation>
    <scope>NUCLEOTIDE SEQUENCE</scope>
    <source>
        <strain evidence="2">SuakinDeep_MAG55_1</strain>
    </source>
</reference>
<organism evidence="2 3">
    <name type="scientific">Candidatus Scalindua arabica</name>
    <dbReference type="NCBI Taxonomy" id="1127984"/>
    <lineage>
        <taxon>Bacteria</taxon>
        <taxon>Pseudomonadati</taxon>
        <taxon>Planctomycetota</taxon>
        <taxon>Candidatus Brocadiia</taxon>
        <taxon>Candidatus Brocadiales</taxon>
        <taxon>Candidatus Scalinduaceae</taxon>
        <taxon>Candidatus Scalindua</taxon>
    </lineage>
</organism>
<gene>
    <name evidence="2" type="ORF">MAG551_02594</name>
</gene>
<feature type="transmembrane region" description="Helical" evidence="1">
    <location>
        <begin position="23"/>
        <end position="42"/>
    </location>
</feature>
<accession>A0A941W5K1</accession>